<evidence type="ECO:0000259" key="2">
    <source>
        <dbReference type="Pfam" id="PF04155"/>
    </source>
</evidence>
<dbReference type="InterPro" id="IPR007284">
    <property type="entry name" value="Ground-like_dom"/>
</dbReference>
<protein>
    <recommendedName>
        <fullName evidence="2">Ground-like domain-containing protein</fullName>
    </recommendedName>
</protein>
<evidence type="ECO:0000313" key="4">
    <source>
        <dbReference type="Proteomes" id="UP001620626"/>
    </source>
</evidence>
<gene>
    <name evidence="3" type="ORF">niasHT_035088</name>
</gene>
<evidence type="ECO:0000256" key="1">
    <source>
        <dbReference type="SAM" id="MobiDB-lite"/>
    </source>
</evidence>
<dbReference type="AlphaFoldDB" id="A0ABD2IL87"/>
<feature type="region of interest" description="Disordered" evidence="1">
    <location>
        <begin position="610"/>
        <end position="666"/>
    </location>
</feature>
<feature type="compositionally biased region" description="Low complexity" evidence="1">
    <location>
        <begin position="458"/>
        <end position="467"/>
    </location>
</feature>
<feature type="compositionally biased region" description="Polar residues" evidence="1">
    <location>
        <begin position="531"/>
        <end position="551"/>
    </location>
</feature>
<feature type="domain" description="Ground-like" evidence="2">
    <location>
        <begin position="134"/>
        <end position="213"/>
    </location>
</feature>
<dbReference type="Proteomes" id="UP001620626">
    <property type="component" value="Unassembled WGS sequence"/>
</dbReference>
<feature type="region of interest" description="Disordered" evidence="1">
    <location>
        <begin position="527"/>
        <end position="557"/>
    </location>
</feature>
<dbReference type="Pfam" id="PF04155">
    <property type="entry name" value="Ground-like"/>
    <property type="match status" value="1"/>
</dbReference>
<feature type="compositionally biased region" description="Low complexity" evidence="1">
    <location>
        <begin position="88"/>
        <end position="101"/>
    </location>
</feature>
<feature type="region of interest" description="Disordered" evidence="1">
    <location>
        <begin position="456"/>
        <end position="501"/>
    </location>
</feature>
<accession>A0ABD2IL87</accession>
<proteinExistence type="predicted"/>
<organism evidence="3 4">
    <name type="scientific">Heterodera trifolii</name>
    <dbReference type="NCBI Taxonomy" id="157864"/>
    <lineage>
        <taxon>Eukaryota</taxon>
        <taxon>Metazoa</taxon>
        <taxon>Ecdysozoa</taxon>
        <taxon>Nematoda</taxon>
        <taxon>Chromadorea</taxon>
        <taxon>Rhabditida</taxon>
        <taxon>Tylenchina</taxon>
        <taxon>Tylenchomorpha</taxon>
        <taxon>Tylenchoidea</taxon>
        <taxon>Heteroderidae</taxon>
        <taxon>Heteroderinae</taxon>
        <taxon>Heterodera</taxon>
    </lineage>
</organism>
<feature type="compositionally biased region" description="Polar residues" evidence="1">
    <location>
        <begin position="75"/>
        <end position="87"/>
    </location>
</feature>
<evidence type="ECO:0000313" key="3">
    <source>
        <dbReference type="EMBL" id="KAL3078605.1"/>
    </source>
</evidence>
<dbReference type="PRINTS" id="PR01228">
    <property type="entry name" value="EGGSHELL"/>
</dbReference>
<feature type="compositionally biased region" description="Low complexity" evidence="1">
    <location>
        <begin position="62"/>
        <end position="71"/>
    </location>
</feature>
<feature type="region of interest" description="Disordered" evidence="1">
    <location>
        <begin position="22"/>
        <end position="134"/>
    </location>
</feature>
<dbReference type="EMBL" id="JBICBT010001201">
    <property type="protein sequence ID" value="KAL3078605.1"/>
    <property type="molecule type" value="Genomic_DNA"/>
</dbReference>
<name>A0ABD2IL87_9BILA</name>
<keyword evidence="4" id="KW-1185">Reference proteome</keyword>
<sequence length="719" mass="74258">MLLSHRKKVQILLQVEQRKQKVTKHKYRLSNSHYQSRQPRRKLLQPKTHQPKTLQLCLPQVEQQQAASESEPTAIGTSNGNNEINDGSSSSTDQQSDAADQPKQQQQMVEQIKSKQRQRMHASKALTPAPGTWGSMCNSAELRQMMDSQMVPGNANASKRRIYELLNRKQFTEGVGGAQRLLDVICANSMFSYRIATDLFCEHTKANVTCFVYQQQPSSKEGSFLENSPAAADLQSGGITTTMHYSLRQKTGNFKLTRHRTVAITVLLMSIIHCTNAFLFGGGGIGGFGGGGGGSCCCCCCCCGGGGCGGGGTGQAVIVNCGGGGYGGGGWGCGGGCGGGGGGGGGCSGGCGGGCGFGGGGGSYGSCGNGGGGCGCGGNCGGGGGSYGRCGSCGGGCGGAGSCGSGCNAGRDCRECQSFSTAVAGGGGEYATPQEQSAVVQEATDSQPKYVIVSPIDQQQQQQQQQQPLPDNVPQLNAQSAGSAAGDECGGGPAEQMPAPIAYPAMPLPEPMPPTNIAQIPTTPEEMAASVQLSASPTSDYMQQMQQQPNDNGGGTQFYHRAAAVSTKKSSASSSPLLVKSAEDGISSSSSGGVCNSEELRQLMDAQMVEGDANESKRRIHSAANSRTMAPKTAAAQDDELKLTRRRSSSTAAAAVPPGGKPTKRAVTADVSTMARRGGRARGIDVICAPGVFSYRISTDLYCEHTKRSITCFAYLQQP</sequence>
<reference evidence="3 4" key="1">
    <citation type="submission" date="2024-10" db="EMBL/GenBank/DDBJ databases">
        <authorList>
            <person name="Kim D."/>
        </authorList>
    </citation>
    <scope>NUCLEOTIDE SEQUENCE [LARGE SCALE GENOMIC DNA]</scope>
    <source>
        <strain evidence="3">BH-2024</strain>
    </source>
</reference>
<comment type="caution">
    <text evidence="3">The sequence shown here is derived from an EMBL/GenBank/DDBJ whole genome shotgun (WGS) entry which is preliminary data.</text>
</comment>